<sequence>MYRDIESRYLDIKRNLKLLFDQRLTGRVREANSERGFILCNNEDGPATLYKVNAGTYIYDMTAAQLADLLQRVQIILDDALLDGGSQNLWALDYVVAEYERGTHQAFTNLSVQSPVYAQQTTLAQLLSTPAYQNQIAAAYVSTYSEWKGISDAARVDLANVIADSIGRGVNPRETASVISKRLDVSMAQAKNIAQTEQVGALRKAQWQETDWARERLGLNTKLLWLSALKLTTRSWHAARHGKTYTTEEVEAFYAENGNRYHCYCSQIPCIVDDNGDVVNRALVRKLAEERGAWGVALKQKAGVQPGVDASYRPPQYDRLKNVTRVNAWAKGTVAENVKIPAGCNIEQLNNCMSLTLELQDRFALPKFRYLGGVTGDIHKYKRSKGMIGGYAHRVSAMLVTRNAFDAQDLLDIDIRARAAGFTAQALKAAELTGNRALISAVSGADAISWHAVPTPRGVFAHEFGHVLHRSFPEQLDKVARDAYGAGWQYAVSKYGQTKYSEYVAEAFSLYIENPTEARLRLYPPLLEVFKKMDKAVK</sequence>
<protein>
    <recommendedName>
        <fullName evidence="1">Phage head morphogenesis domain-containing protein</fullName>
    </recommendedName>
</protein>
<dbReference type="InterPro" id="IPR024079">
    <property type="entry name" value="MetalloPept_cat_dom_sf"/>
</dbReference>
<organism evidence="2 3">
    <name type="scientific">Erwinia sorbitola</name>
    <dbReference type="NCBI Taxonomy" id="2681984"/>
    <lineage>
        <taxon>Bacteria</taxon>
        <taxon>Pseudomonadati</taxon>
        <taxon>Pseudomonadota</taxon>
        <taxon>Gammaproteobacteria</taxon>
        <taxon>Enterobacterales</taxon>
        <taxon>Erwiniaceae</taxon>
        <taxon>Erwinia</taxon>
    </lineage>
</organism>
<accession>A0A6I6EBG5</accession>
<dbReference type="GO" id="GO:0008237">
    <property type="term" value="F:metallopeptidase activity"/>
    <property type="evidence" value="ECO:0007669"/>
    <property type="project" value="InterPro"/>
</dbReference>
<dbReference type="AlphaFoldDB" id="A0A6I6EBG5"/>
<dbReference type="Gene3D" id="3.40.390.10">
    <property type="entry name" value="Collagenase (Catalytic Domain)"/>
    <property type="match status" value="1"/>
</dbReference>
<evidence type="ECO:0000259" key="1">
    <source>
        <dbReference type="Pfam" id="PF04233"/>
    </source>
</evidence>
<dbReference type="KEGG" id="erwi:GN242_07540"/>
<name>A0A6I6EBG5_9GAMM</name>
<proteinExistence type="predicted"/>
<dbReference type="InterPro" id="IPR006528">
    <property type="entry name" value="Phage_head_morphogenesis_dom"/>
</dbReference>
<feature type="domain" description="Phage head morphogenesis" evidence="1">
    <location>
        <begin position="158"/>
        <end position="267"/>
    </location>
</feature>
<evidence type="ECO:0000313" key="2">
    <source>
        <dbReference type="EMBL" id="QGU87074.1"/>
    </source>
</evidence>
<dbReference type="EMBL" id="CP046509">
    <property type="protein sequence ID" value="QGU87074.1"/>
    <property type="molecule type" value="Genomic_DNA"/>
</dbReference>
<gene>
    <name evidence="2" type="ORF">GN242_07540</name>
</gene>
<evidence type="ECO:0000313" key="3">
    <source>
        <dbReference type="Proteomes" id="UP000424752"/>
    </source>
</evidence>
<dbReference type="SUPFAM" id="SSF55486">
    <property type="entry name" value="Metalloproteases ('zincins'), catalytic domain"/>
    <property type="match status" value="1"/>
</dbReference>
<reference evidence="2 3" key="1">
    <citation type="submission" date="2019-12" db="EMBL/GenBank/DDBJ databases">
        <title>Erwinia sp. nov., isolated from droppings of birds in the Qinghai-Tiebt plateau of China.</title>
        <authorList>
            <person name="Ge Y."/>
        </authorList>
    </citation>
    <scope>NUCLEOTIDE SEQUENCE [LARGE SCALE GENOMIC DNA]</scope>
    <source>
        <strain evidence="2 3">J780</strain>
    </source>
</reference>
<dbReference type="Pfam" id="PF04233">
    <property type="entry name" value="Phage_Mu_F"/>
    <property type="match status" value="1"/>
</dbReference>
<dbReference type="Proteomes" id="UP000424752">
    <property type="component" value="Chromosome"/>
</dbReference>